<comment type="catalytic activity">
    <reaction evidence="1">
        <text>D-fructose 6-phosphate + L-glutamine = D-glucosamine 6-phosphate + L-glutamate</text>
        <dbReference type="Rhea" id="RHEA:13237"/>
        <dbReference type="ChEBI" id="CHEBI:29985"/>
        <dbReference type="ChEBI" id="CHEBI:58359"/>
        <dbReference type="ChEBI" id="CHEBI:58725"/>
        <dbReference type="ChEBI" id="CHEBI:61527"/>
        <dbReference type="EC" id="2.6.1.16"/>
    </reaction>
</comment>
<comment type="caution">
    <text evidence="10">The sequence shown here is derived from an EMBL/GenBank/DDBJ whole genome shotgun (WGS) entry which is preliminary data.</text>
</comment>
<evidence type="ECO:0000256" key="7">
    <source>
        <dbReference type="ARBA" id="ARBA00022962"/>
    </source>
</evidence>
<gene>
    <name evidence="10" type="primary">glmS</name>
    <name evidence="10" type="ORF">EIC27_02395</name>
</gene>
<dbReference type="Pfam" id="PF01380">
    <property type="entry name" value="SIS"/>
    <property type="match status" value="1"/>
</dbReference>
<keyword evidence="4 10" id="KW-0032">Aminotransferase</keyword>
<dbReference type="PROSITE" id="PS51464">
    <property type="entry name" value="SIS"/>
    <property type="match status" value="1"/>
</dbReference>
<dbReference type="PROSITE" id="PS51278">
    <property type="entry name" value="GATASE_TYPE_2"/>
    <property type="match status" value="1"/>
</dbReference>
<evidence type="ECO:0000259" key="8">
    <source>
        <dbReference type="PROSITE" id="PS51278"/>
    </source>
</evidence>
<evidence type="ECO:0000256" key="5">
    <source>
        <dbReference type="ARBA" id="ARBA00022679"/>
    </source>
</evidence>
<dbReference type="InterPro" id="IPR035466">
    <property type="entry name" value="GlmS/AgaS_SIS"/>
</dbReference>
<dbReference type="GO" id="GO:0006047">
    <property type="term" value="P:UDP-N-acetylglucosamine metabolic process"/>
    <property type="evidence" value="ECO:0007669"/>
    <property type="project" value="TreeGrafter"/>
</dbReference>
<feature type="domain" description="Glutamine amidotransferase type-2" evidence="8">
    <location>
        <begin position="2"/>
        <end position="218"/>
    </location>
</feature>
<feature type="domain" description="SIS" evidence="9">
    <location>
        <begin position="277"/>
        <end position="395"/>
    </location>
</feature>
<dbReference type="EC" id="2.6.1.16" evidence="2"/>
<dbReference type="EMBL" id="RXFM01000023">
    <property type="protein sequence ID" value="RST69357.1"/>
    <property type="molecule type" value="Genomic_DNA"/>
</dbReference>
<evidence type="ECO:0000256" key="2">
    <source>
        <dbReference type="ARBA" id="ARBA00012916"/>
    </source>
</evidence>
<keyword evidence="11" id="KW-1185">Reference proteome</keyword>
<proteinExistence type="predicted"/>
<name>A0A429XR44_9RICK</name>
<evidence type="ECO:0000259" key="9">
    <source>
        <dbReference type="PROSITE" id="PS51464"/>
    </source>
</evidence>
<dbReference type="SUPFAM" id="SSF53697">
    <property type="entry name" value="SIS domain"/>
    <property type="match status" value="1"/>
</dbReference>
<evidence type="ECO:0000313" key="10">
    <source>
        <dbReference type="EMBL" id="RST69357.1"/>
    </source>
</evidence>
<dbReference type="InterPro" id="IPR005855">
    <property type="entry name" value="GFAT"/>
</dbReference>
<dbReference type="RefSeq" id="WP_126044558.1">
    <property type="nucleotide sequence ID" value="NZ_RXFM01000023.1"/>
</dbReference>
<dbReference type="Gene3D" id="3.60.20.10">
    <property type="entry name" value="Glutamine Phosphoribosylpyrophosphate, subunit 1, domain 1"/>
    <property type="match status" value="1"/>
</dbReference>
<dbReference type="InterPro" id="IPR017932">
    <property type="entry name" value="GATase_2_dom"/>
</dbReference>
<dbReference type="CDD" id="cd05008">
    <property type="entry name" value="SIS_GlmS_GlmD_1"/>
    <property type="match status" value="1"/>
</dbReference>
<dbReference type="InterPro" id="IPR001347">
    <property type="entry name" value="SIS_dom"/>
</dbReference>
<keyword evidence="6" id="KW-0677">Repeat</keyword>
<accession>A0A429XR44</accession>
<sequence>MCGIFCLNSTKNIVRKVIKGLHFLEYRGYDSAGISFIDDGDNLKVVKALGKVLNLENKANEQPSDGKIAVGHTRWATHGKVNLQNTHPISNNNIALVHNGIIENYKDIKNKLIKLNYKFYGETDTEVILNLIQYYIDLKHSNFDAFKKAIDDIIGNYAIAVIFIQDQNNIYCAKNGSPLAIGLGEHENYIASDINTLAYFIDKMVVLQDGDIAVISKENYEVFGGNSKQRITRNEKIVKKKQIDNNLGKFPNYMLKEISEQPTILKNILQSMVSREYVDNLSSIDWVNVSKISIIACGSSYNAGMVAKYWFESYAKIPVEIDFASEFRARNVIYDKKGVYIFISQSGETLDTLSALKEAKKQNVTTIGLINNLNSSIANLSDYLIPIEAGVETSV</sequence>
<dbReference type="GO" id="GO:0004360">
    <property type="term" value="F:glutamine-fructose-6-phosphate transaminase (isomerizing) activity"/>
    <property type="evidence" value="ECO:0007669"/>
    <property type="project" value="UniProtKB-EC"/>
</dbReference>
<evidence type="ECO:0000256" key="6">
    <source>
        <dbReference type="ARBA" id="ARBA00022737"/>
    </source>
</evidence>
<dbReference type="Pfam" id="PF13522">
    <property type="entry name" value="GATase_6"/>
    <property type="match status" value="1"/>
</dbReference>
<dbReference type="AlphaFoldDB" id="A0A429XR44"/>
<dbReference type="PANTHER" id="PTHR10937:SF0">
    <property type="entry name" value="GLUTAMINE--FRUCTOSE-6-PHOSPHATE TRANSAMINASE (ISOMERIZING)"/>
    <property type="match status" value="1"/>
</dbReference>
<dbReference type="InterPro" id="IPR046348">
    <property type="entry name" value="SIS_dom_sf"/>
</dbReference>
<dbReference type="Gene3D" id="3.40.50.10490">
    <property type="entry name" value="Glucose-6-phosphate isomerase like protein, domain 1"/>
    <property type="match status" value="1"/>
</dbReference>
<dbReference type="InterPro" id="IPR029055">
    <property type="entry name" value="Ntn_hydrolases_N"/>
</dbReference>
<feature type="non-terminal residue" evidence="10">
    <location>
        <position position="395"/>
    </location>
</feature>
<protein>
    <recommendedName>
        <fullName evidence="3">Glutamine--fructose-6-phosphate aminotransferase [isomerizing]</fullName>
        <ecNumber evidence="2">2.6.1.16</ecNumber>
    </recommendedName>
</protein>
<dbReference type="CDD" id="cd00714">
    <property type="entry name" value="GFAT"/>
    <property type="match status" value="1"/>
</dbReference>
<keyword evidence="5 10" id="KW-0808">Transferase</keyword>
<reference evidence="11" key="1">
    <citation type="submission" date="2018-11" db="EMBL/GenBank/DDBJ databases">
        <title>Phylogenetic, genomic, and biogeographic characterization of a novel and ubiquitous marine invertebrate-associated Rickettsiales parasite, Candidatus Marinoinvertebrata rohwerii, gen. nov., sp. nov.</title>
        <authorList>
            <person name="Klinges J.G."/>
            <person name="Rosales S.M."/>
            <person name="Mcminds R."/>
            <person name="Shaver E.C."/>
            <person name="Shantz A."/>
            <person name="Peters E.C."/>
            <person name="Burkepile D.E."/>
            <person name="Silliman B.R."/>
            <person name="Vega Thurber R.L."/>
        </authorList>
    </citation>
    <scope>NUCLEOTIDE SEQUENCE [LARGE SCALE GENOMIC DNA]</scope>
    <source>
        <strain evidence="11">a_cerv_44</strain>
    </source>
</reference>
<dbReference type="FunFam" id="3.60.20.10:FF:000006">
    <property type="entry name" value="Glutamine--fructose-6-phosphate aminotransferase [isomerizing]"/>
    <property type="match status" value="1"/>
</dbReference>
<dbReference type="SUPFAM" id="SSF56235">
    <property type="entry name" value="N-terminal nucleophile aminohydrolases (Ntn hydrolases)"/>
    <property type="match status" value="1"/>
</dbReference>
<organism evidence="10 11">
    <name type="scientific">Candidatus Aquarickettsia rohweri</name>
    <dbReference type="NCBI Taxonomy" id="2602574"/>
    <lineage>
        <taxon>Bacteria</taxon>
        <taxon>Pseudomonadati</taxon>
        <taxon>Pseudomonadota</taxon>
        <taxon>Alphaproteobacteria</taxon>
        <taxon>Rickettsiales</taxon>
        <taxon>Candidatus Midichloriaceae</taxon>
        <taxon>Candidatus Aquarickettsia</taxon>
    </lineage>
</organism>
<dbReference type="NCBIfam" id="NF001484">
    <property type="entry name" value="PRK00331.1"/>
    <property type="match status" value="1"/>
</dbReference>
<keyword evidence="7" id="KW-0315">Glutamine amidotransferase</keyword>
<evidence type="ECO:0000256" key="4">
    <source>
        <dbReference type="ARBA" id="ARBA00022576"/>
    </source>
</evidence>
<dbReference type="OrthoDB" id="9761808at2"/>
<evidence type="ECO:0000256" key="1">
    <source>
        <dbReference type="ARBA" id="ARBA00001031"/>
    </source>
</evidence>
<dbReference type="Proteomes" id="UP000279470">
    <property type="component" value="Unassembled WGS sequence"/>
</dbReference>
<evidence type="ECO:0000313" key="11">
    <source>
        <dbReference type="Proteomes" id="UP000279470"/>
    </source>
</evidence>
<dbReference type="GO" id="GO:0097367">
    <property type="term" value="F:carbohydrate derivative binding"/>
    <property type="evidence" value="ECO:0007669"/>
    <property type="project" value="InterPro"/>
</dbReference>
<evidence type="ECO:0000256" key="3">
    <source>
        <dbReference type="ARBA" id="ARBA00016090"/>
    </source>
</evidence>
<dbReference type="NCBIfam" id="TIGR01135">
    <property type="entry name" value="glmS"/>
    <property type="match status" value="1"/>
</dbReference>
<dbReference type="GO" id="GO:0006487">
    <property type="term" value="P:protein N-linked glycosylation"/>
    <property type="evidence" value="ECO:0007669"/>
    <property type="project" value="TreeGrafter"/>
</dbReference>
<dbReference type="GO" id="GO:0006002">
    <property type="term" value="P:fructose 6-phosphate metabolic process"/>
    <property type="evidence" value="ECO:0007669"/>
    <property type="project" value="TreeGrafter"/>
</dbReference>
<dbReference type="PANTHER" id="PTHR10937">
    <property type="entry name" value="GLUCOSAMINE--FRUCTOSE-6-PHOSPHATE AMINOTRANSFERASE, ISOMERIZING"/>
    <property type="match status" value="1"/>
</dbReference>
<dbReference type="InterPro" id="IPR047084">
    <property type="entry name" value="GFAT_N"/>
</dbReference>